<dbReference type="AlphaFoldDB" id="A0A068UXW0"/>
<sequence>MNCQFYSFKYLLQFLFCNFHSGFQNFQMVFWRVFLGFGELWVQLYKMVVIYYICGTAKRWLC</sequence>
<evidence type="ECO:0000256" key="1">
    <source>
        <dbReference type="SAM" id="Phobius"/>
    </source>
</evidence>
<name>A0A068UXW0_COFCA</name>
<organism evidence="2 3">
    <name type="scientific">Coffea canephora</name>
    <name type="common">Robusta coffee</name>
    <dbReference type="NCBI Taxonomy" id="49390"/>
    <lineage>
        <taxon>Eukaryota</taxon>
        <taxon>Viridiplantae</taxon>
        <taxon>Streptophyta</taxon>
        <taxon>Embryophyta</taxon>
        <taxon>Tracheophyta</taxon>
        <taxon>Spermatophyta</taxon>
        <taxon>Magnoliopsida</taxon>
        <taxon>eudicotyledons</taxon>
        <taxon>Gunneridae</taxon>
        <taxon>Pentapetalae</taxon>
        <taxon>asterids</taxon>
        <taxon>lamiids</taxon>
        <taxon>Gentianales</taxon>
        <taxon>Rubiaceae</taxon>
        <taxon>Ixoroideae</taxon>
        <taxon>Gardenieae complex</taxon>
        <taxon>Bertiereae - Coffeeae clade</taxon>
        <taxon>Coffeeae</taxon>
        <taxon>Coffea</taxon>
    </lineage>
</organism>
<proteinExistence type="predicted"/>
<keyword evidence="3" id="KW-1185">Reference proteome</keyword>
<evidence type="ECO:0000313" key="3">
    <source>
        <dbReference type="Proteomes" id="UP000295252"/>
    </source>
</evidence>
<dbReference type="Proteomes" id="UP000295252">
    <property type="component" value="Chromosome I"/>
</dbReference>
<dbReference type="Gramene" id="CDP13132">
    <property type="protein sequence ID" value="CDP13132"/>
    <property type="gene ID" value="GSCOC_T00037960001"/>
</dbReference>
<evidence type="ECO:0000313" key="2">
    <source>
        <dbReference type="EMBL" id="CDP13132.1"/>
    </source>
</evidence>
<keyword evidence="1" id="KW-0472">Membrane</keyword>
<feature type="transmembrane region" description="Helical" evidence="1">
    <location>
        <begin position="29"/>
        <end position="54"/>
    </location>
</feature>
<keyword evidence="1" id="KW-1133">Transmembrane helix</keyword>
<dbReference type="InParanoid" id="A0A068UXW0"/>
<gene>
    <name evidence="2" type="ORF">GSCOC_T00037960001</name>
</gene>
<reference evidence="3" key="1">
    <citation type="journal article" date="2014" name="Science">
        <title>The coffee genome provides insight into the convergent evolution of caffeine biosynthesis.</title>
        <authorList>
            <person name="Denoeud F."/>
            <person name="Carretero-Paulet L."/>
            <person name="Dereeper A."/>
            <person name="Droc G."/>
            <person name="Guyot R."/>
            <person name="Pietrella M."/>
            <person name="Zheng C."/>
            <person name="Alberti A."/>
            <person name="Anthony F."/>
            <person name="Aprea G."/>
            <person name="Aury J.M."/>
            <person name="Bento P."/>
            <person name="Bernard M."/>
            <person name="Bocs S."/>
            <person name="Campa C."/>
            <person name="Cenci A."/>
            <person name="Combes M.C."/>
            <person name="Crouzillat D."/>
            <person name="Da Silva C."/>
            <person name="Daddiego L."/>
            <person name="De Bellis F."/>
            <person name="Dussert S."/>
            <person name="Garsmeur O."/>
            <person name="Gayraud T."/>
            <person name="Guignon V."/>
            <person name="Jahn K."/>
            <person name="Jamilloux V."/>
            <person name="Joet T."/>
            <person name="Labadie K."/>
            <person name="Lan T."/>
            <person name="Leclercq J."/>
            <person name="Lepelley M."/>
            <person name="Leroy T."/>
            <person name="Li L.T."/>
            <person name="Librado P."/>
            <person name="Lopez L."/>
            <person name="Munoz A."/>
            <person name="Noel B."/>
            <person name="Pallavicini A."/>
            <person name="Perrotta G."/>
            <person name="Poncet V."/>
            <person name="Pot D."/>
            <person name="Priyono X."/>
            <person name="Rigoreau M."/>
            <person name="Rouard M."/>
            <person name="Rozas J."/>
            <person name="Tranchant-Dubreuil C."/>
            <person name="VanBuren R."/>
            <person name="Zhang Q."/>
            <person name="Andrade A.C."/>
            <person name="Argout X."/>
            <person name="Bertrand B."/>
            <person name="de Kochko A."/>
            <person name="Graziosi G."/>
            <person name="Henry R.J."/>
            <person name="Jayarama X."/>
            <person name="Ming R."/>
            <person name="Nagai C."/>
            <person name="Rounsley S."/>
            <person name="Sankoff D."/>
            <person name="Giuliano G."/>
            <person name="Albert V.A."/>
            <person name="Wincker P."/>
            <person name="Lashermes P."/>
        </authorList>
    </citation>
    <scope>NUCLEOTIDE SEQUENCE [LARGE SCALE GENOMIC DNA]</scope>
    <source>
        <strain evidence="3">cv. DH200-94</strain>
    </source>
</reference>
<dbReference type="EMBL" id="HG739157">
    <property type="protein sequence ID" value="CDP13132.1"/>
    <property type="molecule type" value="Genomic_DNA"/>
</dbReference>
<accession>A0A068UXW0</accession>
<keyword evidence="1" id="KW-0812">Transmembrane</keyword>
<protein>
    <submittedName>
        <fullName evidence="2">Uncharacterized protein</fullName>
    </submittedName>
</protein>